<proteinExistence type="predicted"/>
<name>A0A6P1Y523_9SPIR</name>
<dbReference type="Proteomes" id="UP000464374">
    <property type="component" value="Chromosome"/>
</dbReference>
<gene>
    <name evidence="1" type="ORF">GWP43_12165</name>
</gene>
<organism evidence="1 2">
    <name type="scientific">Treponema vincentii</name>
    <dbReference type="NCBI Taxonomy" id="69710"/>
    <lineage>
        <taxon>Bacteria</taxon>
        <taxon>Pseudomonadati</taxon>
        <taxon>Spirochaetota</taxon>
        <taxon>Spirochaetia</taxon>
        <taxon>Spirochaetales</taxon>
        <taxon>Treponemataceae</taxon>
        <taxon>Treponema</taxon>
    </lineage>
</organism>
<sequence length="261" mass="31163">MNFIKVFSNGLYNSKEAYSYFSEDEIINIPFDLYNLIDIDQKTENEFIFPNIIEFLTDLYVTLNIKDKHFKYMDSKLEEINFWKKFSEYLYSDFLYKKEGAILALAKKRSTSNCKYLEDAFISEYYKKNPILTARCLTELFYLKSKKAKGFKKLLVEDFDLIDFISILLLDDEELTNKVLGLNKKYLKKIRTDSIQNFTMNFEIFITNVQGANKIKDFTRDEYIKSINYFEKIYGSYKIDDFYSFYKKALQEMEISHNTGL</sequence>
<evidence type="ECO:0000313" key="2">
    <source>
        <dbReference type="Proteomes" id="UP000464374"/>
    </source>
</evidence>
<dbReference type="RefSeq" id="WP_162664370.1">
    <property type="nucleotide sequence ID" value="NZ_CP048020.1"/>
</dbReference>
<protein>
    <submittedName>
        <fullName evidence="1">Uncharacterized protein</fullName>
    </submittedName>
</protein>
<reference evidence="1 2" key="1">
    <citation type="submission" date="2020-01" db="EMBL/GenBank/DDBJ databases">
        <title>Complete genome sequence of a human oral phylogroup 1 Treponema sp. strain ATCC 700766, originally isolated from periodontitis dental plaque.</title>
        <authorList>
            <person name="Chan Y."/>
            <person name="Huo Y.-B."/>
            <person name="Yu X.-L."/>
            <person name="Zeng H."/>
            <person name="Leung W.-K."/>
            <person name="Watt R.M."/>
        </authorList>
    </citation>
    <scope>NUCLEOTIDE SEQUENCE [LARGE SCALE GENOMIC DNA]</scope>
    <source>
        <strain evidence="1 2">OMZ 804</strain>
    </source>
</reference>
<dbReference type="KEGG" id="trz:GWP43_12165"/>
<dbReference type="EMBL" id="CP048020">
    <property type="protein sequence ID" value="QHX44073.1"/>
    <property type="molecule type" value="Genomic_DNA"/>
</dbReference>
<accession>A0A6P1Y523</accession>
<dbReference type="AlphaFoldDB" id="A0A6P1Y523"/>
<evidence type="ECO:0000313" key="1">
    <source>
        <dbReference type="EMBL" id="QHX44073.1"/>
    </source>
</evidence>